<dbReference type="AlphaFoldDB" id="A0A5N6PEX9"/>
<name>A0A5N6PEX9_9ASTR</name>
<dbReference type="InterPro" id="IPR026057">
    <property type="entry name" value="TBL_C"/>
</dbReference>
<dbReference type="InterPro" id="IPR025846">
    <property type="entry name" value="TBL_N"/>
</dbReference>
<protein>
    <submittedName>
        <fullName evidence="10">Uncharacterized protein</fullName>
    </submittedName>
</protein>
<dbReference type="EMBL" id="SZYD01000005">
    <property type="protein sequence ID" value="KAD6120329.1"/>
    <property type="molecule type" value="Genomic_DNA"/>
</dbReference>
<dbReference type="InterPro" id="IPR029962">
    <property type="entry name" value="TBL"/>
</dbReference>
<dbReference type="PANTHER" id="PTHR32285:SF286">
    <property type="entry name" value="PMR5 DOMAIN, PC-ESTERASE, PROTEIN TRICHOME BIREFRINGENCE-LIKE 34"/>
    <property type="match status" value="1"/>
</dbReference>
<evidence type="ECO:0000256" key="2">
    <source>
        <dbReference type="ARBA" id="ARBA00007727"/>
    </source>
</evidence>
<keyword evidence="3 7" id="KW-0812">Transmembrane</keyword>
<dbReference type="GO" id="GO:0016413">
    <property type="term" value="F:O-acetyltransferase activity"/>
    <property type="evidence" value="ECO:0007669"/>
    <property type="project" value="InterPro"/>
</dbReference>
<evidence type="ECO:0000259" key="8">
    <source>
        <dbReference type="Pfam" id="PF13839"/>
    </source>
</evidence>
<evidence type="ECO:0000256" key="3">
    <source>
        <dbReference type="ARBA" id="ARBA00022692"/>
    </source>
</evidence>
<organism evidence="10 11">
    <name type="scientific">Mikania micrantha</name>
    <name type="common">bitter vine</name>
    <dbReference type="NCBI Taxonomy" id="192012"/>
    <lineage>
        <taxon>Eukaryota</taxon>
        <taxon>Viridiplantae</taxon>
        <taxon>Streptophyta</taxon>
        <taxon>Embryophyta</taxon>
        <taxon>Tracheophyta</taxon>
        <taxon>Spermatophyta</taxon>
        <taxon>Magnoliopsida</taxon>
        <taxon>eudicotyledons</taxon>
        <taxon>Gunneridae</taxon>
        <taxon>Pentapetalae</taxon>
        <taxon>asterids</taxon>
        <taxon>campanulids</taxon>
        <taxon>Asterales</taxon>
        <taxon>Asteraceae</taxon>
        <taxon>Asteroideae</taxon>
        <taxon>Heliantheae alliance</taxon>
        <taxon>Eupatorieae</taxon>
        <taxon>Mikania</taxon>
    </lineage>
</organism>
<dbReference type="GO" id="GO:0016020">
    <property type="term" value="C:membrane"/>
    <property type="evidence" value="ECO:0007669"/>
    <property type="project" value="UniProtKB-SubCell"/>
</dbReference>
<keyword evidence="4" id="KW-0735">Signal-anchor</keyword>
<feature type="domain" description="Trichome birefringence-like C-terminal" evidence="8">
    <location>
        <begin position="135"/>
        <end position="427"/>
    </location>
</feature>
<evidence type="ECO:0000256" key="6">
    <source>
        <dbReference type="ARBA" id="ARBA00023136"/>
    </source>
</evidence>
<feature type="transmembrane region" description="Helical" evidence="7">
    <location>
        <begin position="15"/>
        <end position="35"/>
    </location>
</feature>
<feature type="domain" description="Trichome birefringence-like N-terminal" evidence="9">
    <location>
        <begin position="78"/>
        <end position="133"/>
    </location>
</feature>
<keyword evidence="6 7" id="KW-0472">Membrane</keyword>
<dbReference type="GO" id="GO:0005794">
    <property type="term" value="C:Golgi apparatus"/>
    <property type="evidence" value="ECO:0007669"/>
    <property type="project" value="TreeGrafter"/>
</dbReference>
<reference evidence="10 11" key="1">
    <citation type="submission" date="2019-05" db="EMBL/GenBank/DDBJ databases">
        <title>Mikania micrantha, genome provides insights into the molecular mechanism of rapid growth.</title>
        <authorList>
            <person name="Liu B."/>
        </authorList>
    </citation>
    <scope>NUCLEOTIDE SEQUENCE [LARGE SCALE GENOMIC DNA]</scope>
    <source>
        <strain evidence="10">NLD-2019</strain>
        <tissue evidence="10">Leaf</tissue>
    </source>
</reference>
<proteinExistence type="inferred from homology"/>
<evidence type="ECO:0000256" key="1">
    <source>
        <dbReference type="ARBA" id="ARBA00004167"/>
    </source>
</evidence>
<comment type="subcellular location">
    <subcellularLocation>
        <location evidence="1">Membrane</location>
        <topology evidence="1">Single-pass membrane protein</topology>
    </subcellularLocation>
</comment>
<evidence type="ECO:0000256" key="5">
    <source>
        <dbReference type="ARBA" id="ARBA00022989"/>
    </source>
</evidence>
<evidence type="ECO:0000313" key="11">
    <source>
        <dbReference type="Proteomes" id="UP000326396"/>
    </source>
</evidence>
<evidence type="ECO:0000256" key="7">
    <source>
        <dbReference type="SAM" id="Phobius"/>
    </source>
</evidence>
<evidence type="ECO:0000256" key="4">
    <source>
        <dbReference type="ARBA" id="ARBA00022968"/>
    </source>
</evidence>
<keyword evidence="11" id="KW-1185">Reference proteome</keyword>
<comment type="similarity">
    <text evidence="2">Belongs to the PC-esterase family. TBL subfamily.</text>
</comment>
<keyword evidence="5 7" id="KW-1133">Transmembrane helix</keyword>
<comment type="caution">
    <text evidence="10">The sequence shown here is derived from an EMBL/GenBank/DDBJ whole genome shotgun (WGS) entry which is preliminary data.</text>
</comment>
<dbReference type="Proteomes" id="UP000326396">
    <property type="component" value="Linkage Group LG13"/>
</dbReference>
<evidence type="ECO:0000313" key="10">
    <source>
        <dbReference type="EMBL" id="KAD6120329.1"/>
    </source>
</evidence>
<sequence length="431" mass="49963">MGKKNCSIGLCDMQTIIHCSIFIFFVGGLATISFYKNNKQQVSITVTLTNVSVNTIETLVLDHRRRFKSAPPLSLATTCDLFSGRWVHDNKTQYYPLYKEHECPYLEETFACQTYGRKDTKYLHWRWQPHGCNFPRFDAKAVVERLRGKRLLFVGDSLNRNQWNSMICMLHSSIPGVKSAGADLNGLLYTFRATDYNISVDFYWAPMLVESNGDSPTNHHGNSRMVAIKAIENHAKHWVNSDILIFNSFHWWRSPELRLLKSAESLLDDHPNQEYEEVDCYLAYKVGLKTWSDWVRAHIDPLKTKLYFMGATATHSKARDWGGMKHGNCYRETEPVMDDRFWESQTDLKMMSILESSLSELKSTGVNVQIINITQLTQCRKDGHTTVYRKHWRPLTEEQKKNPQLDSDCSHWCVPGVPDIWNELLLAYIFQ</sequence>
<accession>A0A5N6PEX9</accession>
<dbReference type="OrthoDB" id="1629702at2759"/>
<dbReference type="Pfam" id="PF13839">
    <property type="entry name" value="PC-Esterase"/>
    <property type="match status" value="1"/>
</dbReference>
<evidence type="ECO:0000259" key="9">
    <source>
        <dbReference type="Pfam" id="PF14416"/>
    </source>
</evidence>
<gene>
    <name evidence="10" type="ORF">E3N88_11600</name>
</gene>
<dbReference type="PANTHER" id="PTHR32285">
    <property type="entry name" value="PROTEIN TRICHOME BIREFRINGENCE-LIKE 9-RELATED"/>
    <property type="match status" value="1"/>
</dbReference>
<dbReference type="Pfam" id="PF14416">
    <property type="entry name" value="PMR5N"/>
    <property type="match status" value="1"/>
</dbReference>